<gene>
    <name evidence="4" type="primary">dhn_ESK2</name>
</gene>
<accession>A0A088MUT5</accession>
<dbReference type="InterPro" id="IPR030513">
    <property type="entry name" value="Dehydrin_CS"/>
</dbReference>
<reference evidence="4" key="1">
    <citation type="submission" date="2014-06" db="EMBL/GenBank/DDBJ databases">
        <title>Characterization and analysis of stone pine's dehydrin gene family during water stress.</title>
        <authorList>
            <person name="Perdiguero P."/>
            <person name="Soto A."/>
            <person name="Collada C."/>
        </authorList>
    </citation>
    <scope>NUCLEOTIDE SEQUENCE</scope>
</reference>
<comment type="similarity">
    <text evidence="1 2">Belongs to the plant dehydrin family.</text>
</comment>
<protein>
    <submittedName>
        <fullName evidence="4">Dehydrin</fullName>
    </submittedName>
</protein>
<dbReference type="Pfam" id="PF00257">
    <property type="entry name" value="Dehydrin"/>
    <property type="match status" value="1"/>
</dbReference>
<evidence type="ECO:0000256" key="1">
    <source>
        <dbReference type="ARBA" id="ARBA00008403"/>
    </source>
</evidence>
<feature type="compositionally biased region" description="Basic and acidic residues" evidence="3">
    <location>
        <begin position="24"/>
        <end position="37"/>
    </location>
</feature>
<dbReference type="GO" id="GO:0009415">
    <property type="term" value="P:response to water"/>
    <property type="evidence" value="ECO:0007669"/>
    <property type="project" value="InterPro"/>
</dbReference>
<evidence type="ECO:0000256" key="3">
    <source>
        <dbReference type="SAM" id="MobiDB-lite"/>
    </source>
</evidence>
<dbReference type="PANTHER" id="PTHR33346">
    <property type="entry name" value="DEHYDRIN XERO 2-RELATED"/>
    <property type="match status" value="1"/>
</dbReference>
<feature type="compositionally biased region" description="Basic and acidic residues" evidence="3">
    <location>
        <begin position="144"/>
        <end position="177"/>
    </location>
</feature>
<organism evidence="4">
    <name type="scientific">Pinus pinea</name>
    <name type="common">Italian stone pine</name>
    <dbReference type="NCBI Taxonomy" id="3346"/>
    <lineage>
        <taxon>Eukaryota</taxon>
        <taxon>Viridiplantae</taxon>
        <taxon>Streptophyta</taxon>
        <taxon>Embryophyta</taxon>
        <taxon>Tracheophyta</taxon>
        <taxon>Spermatophyta</taxon>
        <taxon>Pinopsida</taxon>
        <taxon>Pinidae</taxon>
        <taxon>Conifers I</taxon>
        <taxon>Pinales</taxon>
        <taxon>Pinaceae</taxon>
        <taxon>Pinus</taxon>
        <taxon>Pinus subgen. Pinus</taxon>
    </lineage>
</organism>
<evidence type="ECO:0000313" key="4">
    <source>
        <dbReference type="EMBL" id="AIN43965.1"/>
    </source>
</evidence>
<proteinExistence type="evidence at transcript level"/>
<dbReference type="AlphaFoldDB" id="A0A088MUT5"/>
<dbReference type="EMBL" id="KM033838">
    <property type="protein sequence ID" value="AIN43965.1"/>
    <property type="molecule type" value="mRNA"/>
</dbReference>
<dbReference type="EMBL" id="KM033827">
    <property type="protein sequence ID" value="AIN43955.1"/>
    <property type="molecule type" value="Genomic_DNA"/>
</dbReference>
<evidence type="ECO:0000256" key="2">
    <source>
        <dbReference type="RuleBase" id="RU003995"/>
    </source>
</evidence>
<dbReference type="PROSITE" id="PS00315">
    <property type="entry name" value="DEHYDRIN_1"/>
    <property type="match status" value="1"/>
</dbReference>
<dbReference type="PROSITE" id="PS00823">
    <property type="entry name" value="DEHYDRIN_2"/>
    <property type="match status" value="2"/>
</dbReference>
<name>A0A088MUT5_PINPI</name>
<feature type="region of interest" description="Disordered" evidence="3">
    <location>
        <begin position="24"/>
        <end position="177"/>
    </location>
</feature>
<sequence length="177" mass="19086">MAEPVPSAETVPEHQDRGLFGLFGKKEDEVKQGDHIKPPVSTHTQTQDAHLYPTNPPHAAAVNQPHAQGYGHGHAGQFTAAEAEKQQHTGLLGKLHRTNSSSSSSSSSSDEEGGKKKEGGRKKKGLKDKIKEKLPGGHQASSDAHGHGYEGEKRHEGEKKGLVDKIKDKLPGHHDKE</sequence>
<dbReference type="PANTHER" id="PTHR33346:SF42">
    <property type="entry name" value="DEHYDRIN XERO 1"/>
    <property type="match status" value="1"/>
</dbReference>
<dbReference type="InterPro" id="IPR000167">
    <property type="entry name" value="Dehydrin"/>
</dbReference>